<name>A0AAV2MR64_KNICA</name>
<gene>
    <name evidence="1" type="ORF">KC01_LOCUS41695</name>
</gene>
<dbReference type="EMBL" id="OZ035831">
    <property type="protein sequence ID" value="CAL1615820.1"/>
    <property type="molecule type" value="Genomic_DNA"/>
</dbReference>
<evidence type="ECO:0008006" key="3">
    <source>
        <dbReference type="Google" id="ProtNLM"/>
    </source>
</evidence>
<accession>A0AAV2MR64</accession>
<organism evidence="1 2">
    <name type="scientific">Knipowitschia caucasica</name>
    <name type="common">Caucasian dwarf goby</name>
    <name type="synonym">Pomatoschistus caucasicus</name>
    <dbReference type="NCBI Taxonomy" id="637954"/>
    <lineage>
        <taxon>Eukaryota</taxon>
        <taxon>Metazoa</taxon>
        <taxon>Chordata</taxon>
        <taxon>Craniata</taxon>
        <taxon>Vertebrata</taxon>
        <taxon>Euteleostomi</taxon>
        <taxon>Actinopterygii</taxon>
        <taxon>Neopterygii</taxon>
        <taxon>Teleostei</taxon>
        <taxon>Neoteleostei</taxon>
        <taxon>Acanthomorphata</taxon>
        <taxon>Gobiaria</taxon>
        <taxon>Gobiiformes</taxon>
        <taxon>Gobioidei</taxon>
        <taxon>Gobiidae</taxon>
        <taxon>Gobiinae</taxon>
        <taxon>Knipowitschia</taxon>
    </lineage>
</organism>
<proteinExistence type="predicted"/>
<protein>
    <recommendedName>
        <fullName evidence="3">Transmembrane protein</fullName>
    </recommendedName>
</protein>
<evidence type="ECO:0000313" key="2">
    <source>
        <dbReference type="Proteomes" id="UP001497482"/>
    </source>
</evidence>
<evidence type="ECO:0000313" key="1">
    <source>
        <dbReference type="EMBL" id="CAL1615820.1"/>
    </source>
</evidence>
<dbReference type="AlphaFoldDB" id="A0AAV2MR64"/>
<keyword evidence="2" id="KW-1185">Reference proteome</keyword>
<reference evidence="1 2" key="1">
    <citation type="submission" date="2024-04" db="EMBL/GenBank/DDBJ databases">
        <authorList>
            <person name="Waldvogel A.-M."/>
            <person name="Schoenle A."/>
        </authorList>
    </citation>
    <scope>NUCLEOTIDE SEQUENCE [LARGE SCALE GENOMIC DNA]</scope>
</reference>
<dbReference type="Proteomes" id="UP001497482">
    <property type="component" value="Chromosome 9"/>
</dbReference>
<sequence length="87" mass="8968">MGGSWFVWVGGVVVIGWVEDCIGVGVVGGGCVCGGVFGGMGCVGRVVFEVVVGWIRWGDLIMNILMGVWGYLEGVVVKGCGGDEEVV</sequence>